<name>A0A917HAS1_9BACT</name>
<dbReference type="AlphaFoldDB" id="A0A917HAS1"/>
<feature type="signal peptide" evidence="1">
    <location>
        <begin position="1"/>
        <end position="22"/>
    </location>
</feature>
<organism evidence="2 3">
    <name type="scientific">Edaphobacter dinghuensis</name>
    <dbReference type="NCBI Taxonomy" id="1560005"/>
    <lineage>
        <taxon>Bacteria</taxon>
        <taxon>Pseudomonadati</taxon>
        <taxon>Acidobacteriota</taxon>
        <taxon>Terriglobia</taxon>
        <taxon>Terriglobales</taxon>
        <taxon>Acidobacteriaceae</taxon>
        <taxon>Edaphobacter</taxon>
    </lineage>
</organism>
<evidence type="ECO:0000256" key="1">
    <source>
        <dbReference type="SAM" id="SignalP"/>
    </source>
</evidence>
<reference evidence="2" key="1">
    <citation type="journal article" date="2014" name="Int. J. Syst. Evol. Microbiol.">
        <title>Complete genome sequence of Corynebacterium casei LMG S-19264T (=DSM 44701T), isolated from a smear-ripened cheese.</title>
        <authorList>
            <consortium name="US DOE Joint Genome Institute (JGI-PGF)"/>
            <person name="Walter F."/>
            <person name="Albersmeier A."/>
            <person name="Kalinowski J."/>
            <person name="Ruckert C."/>
        </authorList>
    </citation>
    <scope>NUCLEOTIDE SEQUENCE</scope>
    <source>
        <strain evidence="2">CGMCC 1.12997</strain>
    </source>
</reference>
<dbReference type="RefSeq" id="WP_188553444.1">
    <property type="nucleotide sequence ID" value="NZ_BMGT01000002.1"/>
</dbReference>
<evidence type="ECO:0000313" key="2">
    <source>
        <dbReference type="EMBL" id="GGG72494.1"/>
    </source>
</evidence>
<reference evidence="2" key="2">
    <citation type="submission" date="2020-09" db="EMBL/GenBank/DDBJ databases">
        <authorList>
            <person name="Sun Q."/>
            <person name="Zhou Y."/>
        </authorList>
    </citation>
    <scope>NUCLEOTIDE SEQUENCE</scope>
    <source>
        <strain evidence="2">CGMCC 1.12997</strain>
    </source>
</reference>
<keyword evidence="3" id="KW-1185">Reference proteome</keyword>
<protein>
    <submittedName>
        <fullName evidence="2">Uncharacterized protein</fullName>
    </submittedName>
</protein>
<gene>
    <name evidence="2" type="ORF">GCM10011585_13600</name>
</gene>
<accession>A0A917HAS1</accession>
<sequence length="788" mass="83039">MKLVQCGWIVGAMLMLSYGAVAQTQDAAREGAPQTQVFHNSSSINQDHSVSIAQRFTFDQFDPHHLIAHNNLYEFNTPGYNWGNAGGWSVQIGTSSTGTFNTRGIGQMSVSNAVKHATGDFAAQYTYAFTDGGVTAQSDEGFALDTRQGGETDKWFHGTAAEGATAGTTLLPVTYVAGSQSQQTTTDGAYMLDISKGKISGIVTGEETLVKGTSVHVIPVSATLPVSTGIGVVNTPIPRIKVENTPETITLTGVHLIRGSFVTGKACLAGGWYPEQVLITKTETAANGVQDVTIVHKNPNGTDANNPTSLWQGGLCGQYLSLDRNIARDGFPTSYEVVGATDSSHLAYIWNVKGFTKQNVLRVYEPPVKLRNLSRKNGVVTASFSQANEPYIFNHAASVVIAGASDPSLNGTVHQPAYDDDLNRDLHWSQPGPDTTSQSATIDLPSSYYGFHLYPGAEVLGPEVAGRVPLEPNSVDWAPGDMIENPHNPSFEMGAKMTSVYQHTLPNGTNSGGQLWAFMGAGISANYYPSTWRNLNPCPLYIGCGGTLEPIQWSVYEGPYRDLIYARSAPLNAGSLITVGCDLRGCNHQAPYQIFQLQNGEMDYDPSDGNFTVPQMSASLFTGHLNGPLTTTQIDLQDPRSPGQVLTITNSHGQVVINSHAVAGAQSTGSSNALTVGRPTGGATSSASQTLATVLPGAASRGISAACAKGYVCTSDRGRIILAAAASASAGTIASVRTSLPAGTICIATQNGGSTFLGIGSGDESAQGFDITAGVVWRGVVTIDYSCR</sequence>
<proteinExistence type="predicted"/>
<comment type="caution">
    <text evidence="2">The sequence shown here is derived from an EMBL/GenBank/DDBJ whole genome shotgun (WGS) entry which is preliminary data.</text>
</comment>
<feature type="chain" id="PRO_5037171897" evidence="1">
    <location>
        <begin position="23"/>
        <end position="788"/>
    </location>
</feature>
<dbReference type="Proteomes" id="UP000647241">
    <property type="component" value="Unassembled WGS sequence"/>
</dbReference>
<evidence type="ECO:0000313" key="3">
    <source>
        <dbReference type="Proteomes" id="UP000647241"/>
    </source>
</evidence>
<dbReference type="EMBL" id="BMGT01000002">
    <property type="protein sequence ID" value="GGG72494.1"/>
    <property type="molecule type" value="Genomic_DNA"/>
</dbReference>
<keyword evidence="1" id="KW-0732">Signal</keyword>